<dbReference type="EMBL" id="BQNB010015134">
    <property type="protein sequence ID" value="GJT36409.1"/>
    <property type="molecule type" value="Genomic_DNA"/>
</dbReference>
<comment type="caution">
    <text evidence="3">The sequence shown here is derived from an EMBL/GenBank/DDBJ whole genome shotgun (WGS) entry which is preliminary data.</text>
</comment>
<feature type="compositionally biased region" description="Polar residues" evidence="2">
    <location>
        <begin position="612"/>
        <end position="641"/>
    </location>
</feature>
<dbReference type="Proteomes" id="UP001151760">
    <property type="component" value="Unassembled WGS sequence"/>
</dbReference>
<evidence type="ECO:0000256" key="2">
    <source>
        <dbReference type="SAM" id="MobiDB-lite"/>
    </source>
</evidence>
<evidence type="ECO:0000313" key="4">
    <source>
        <dbReference type="Proteomes" id="UP001151760"/>
    </source>
</evidence>
<keyword evidence="4" id="KW-1185">Reference proteome</keyword>
<feature type="coiled-coil region" evidence="1">
    <location>
        <begin position="377"/>
        <end position="441"/>
    </location>
</feature>
<feature type="region of interest" description="Disordered" evidence="2">
    <location>
        <begin position="574"/>
        <end position="677"/>
    </location>
</feature>
<organism evidence="3 4">
    <name type="scientific">Tanacetum coccineum</name>
    <dbReference type="NCBI Taxonomy" id="301880"/>
    <lineage>
        <taxon>Eukaryota</taxon>
        <taxon>Viridiplantae</taxon>
        <taxon>Streptophyta</taxon>
        <taxon>Embryophyta</taxon>
        <taxon>Tracheophyta</taxon>
        <taxon>Spermatophyta</taxon>
        <taxon>Magnoliopsida</taxon>
        <taxon>eudicotyledons</taxon>
        <taxon>Gunneridae</taxon>
        <taxon>Pentapetalae</taxon>
        <taxon>asterids</taxon>
        <taxon>campanulids</taxon>
        <taxon>Asterales</taxon>
        <taxon>Asteraceae</taxon>
        <taxon>Asteroideae</taxon>
        <taxon>Anthemideae</taxon>
        <taxon>Anthemidinae</taxon>
        <taxon>Tanacetum</taxon>
    </lineage>
</organism>
<evidence type="ECO:0000313" key="3">
    <source>
        <dbReference type="EMBL" id="GJT36409.1"/>
    </source>
</evidence>
<sequence length="711" mass="81517">MNYANVNLEYKSANKALTTELDRYKEEVKDLKEMQNVENSFSGSNEQYVEIERLKQNLSEQVQEKDSLMKTVSDLKNDLKMEENRNIDREIALEKKIKQLDNIIFKRGQSTQTVHMMIKSKICYDHSTKQAIGFEKPFYLKKVWESKPKLYDRNVILKMDAIVIPDSDETLKLCEESRLKMLLKEQDPMVVVKERTTATAITEGTWGFEHTKACFRDEIIPFIKELKDIFNNFNQYLVDELADVQNVFYQMEQAVEQHRLESRTFEVKMNQVLSENERLLAQAIDHDIVKTVVNLSVNDGCETVNECQKCLELKTELLTKKDIVDKETYDKLCKSFTTLEKHCITLEADSQLNQENFQQKNSVLDQNAPSFTQLFELSELRAQSQEKDTVIVKLKEQIKSLKGNVDDSKVKMDMDEIETLNIELEHRVTKLVAENEHLKQTYKQLYDSIKPKRTRFGPSSPKNELRKLKGKALDKEAIETHSVDPKVSKDNVEPITPKLLNKRTAHSSYIKHTQEEALVLRDIVEHVKANYPQDSLLESAFRYTKVIQELLSHISRTCPSINNFDPQLVAVTPRKKDKKVRFAESLTSTENTKTDSTSNIVSNKRVLHSTGVRLSTSASGSQPSGNTRNDKIQQTPSSNSKNKVEAHPRNVKSSLNKRNGTVKVNGSASVQNSKKHDNSDYVCINGDDCMSSDNLCVSNSMNDVKFHALKA</sequence>
<evidence type="ECO:0000256" key="1">
    <source>
        <dbReference type="SAM" id="Coils"/>
    </source>
</evidence>
<feature type="coiled-coil region" evidence="1">
    <location>
        <begin position="7"/>
        <end position="85"/>
    </location>
</feature>
<proteinExistence type="predicted"/>
<feature type="compositionally biased region" description="Polar residues" evidence="2">
    <location>
        <begin position="585"/>
        <end position="602"/>
    </location>
</feature>
<feature type="compositionally biased region" description="Polar residues" evidence="2">
    <location>
        <begin position="651"/>
        <end position="672"/>
    </location>
</feature>
<keyword evidence="1" id="KW-0175">Coiled coil</keyword>
<gene>
    <name evidence="3" type="ORF">Tco_0926828</name>
</gene>
<reference evidence="3" key="2">
    <citation type="submission" date="2022-01" db="EMBL/GenBank/DDBJ databases">
        <authorList>
            <person name="Yamashiro T."/>
            <person name="Shiraishi A."/>
            <person name="Satake H."/>
            <person name="Nakayama K."/>
        </authorList>
    </citation>
    <scope>NUCLEOTIDE SEQUENCE</scope>
</reference>
<name>A0ABQ5DBQ8_9ASTR</name>
<protein>
    <submittedName>
        <fullName evidence="3">Uncharacterized protein</fullName>
    </submittedName>
</protein>
<accession>A0ABQ5DBQ8</accession>
<reference evidence="3" key="1">
    <citation type="journal article" date="2022" name="Int. J. Mol. Sci.">
        <title>Draft Genome of Tanacetum Coccineum: Genomic Comparison of Closely Related Tanacetum-Family Plants.</title>
        <authorList>
            <person name="Yamashiro T."/>
            <person name="Shiraishi A."/>
            <person name="Nakayama K."/>
            <person name="Satake H."/>
        </authorList>
    </citation>
    <scope>NUCLEOTIDE SEQUENCE</scope>
</reference>